<dbReference type="Proteomes" id="UP000285523">
    <property type="component" value="Unassembled WGS sequence"/>
</dbReference>
<name>A0A418VRG5_RHOPL</name>
<feature type="compositionally biased region" description="Acidic residues" evidence="1">
    <location>
        <begin position="83"/>
        <end position="92"/>
    </location>
</feature>
<feature type="compositionally biased region" description="Low complexity" evidence="1">
    <location>
        <begin position="141"/>
        <end position="150"/>
    </location>
</feature>
<organism evidence="2 3">
    <name type="scientific">Rhodopseudomonas palustris</name>
    <dbReference type="NCBI Taxonomy" id="1076"/>
    <lineage>
        <taxon>Bacteria</taxon>
        <taxon>Pseudomonadati</taxon>
        <taxon>Pseudomonadota</taxon>
        <taxon>Alphaproteobacteria</taxon>
        <taxon>Hyphomicrobiales</taxon>
        <taxon>Nitrobacteraceae</taxon>
        <taxon>Rhodopseudomonas</taxon>
    </lineage>
</organism>
<dbReference type="EMBL" id="QYYD01000001">
    <property type="protein sequence ID" value="RJF78930.1"/>
    <property type="molecule type" value="Genomic_DNA"/>
</dbReference>
<evidence type="ECO:0000256" key="1">
    <source>
        <dbReference type="SAM" id="MobiDB-lite"/>
    </source>
</evidence>
<comment type="caution">
    <text evidence="2">The sequence shown here is derived from an EMBL/GenBank/DDBJ whole genome shotgun (WGS) entry which is preliminary data.</text>
</comment>
<reference evidence="2 3" key="1">
    <citation type="submission" date="2018-09" db="EMBL/GenBank/DDBJ databases">
        <title>Draft genome sequence of Rhodopseudomonas palustris 2.1.18.</title>
        <authorList>
            <person name="Robertson S.L."/>
            <person name="Meyer T.E."/>
            <person name="Kyndt J.A."/>
        </authorList>
    </citation>
    <scope>NUCLEOTIDE SEQUENCE [LARGE SCALE GENOMIC DNA]</scope>
    <source>
        <strain evidence="2 3">2.1.18</strain>
    </source>
</reference>
<protein>
    <submittedName>
        <fullName evidence="2">Uncharacterized protein</fullName>
    </submittedName>
</protein>
<feature type="region of interest" description="Disordered" evidence="1">
    <location>
        <begin position="228"/>
        <end position="248"/>
    </location>
</feature>
<evidence type="ECO:0000313" key="2">
    <source>
        <dbReference type="EMBL" id="RJF78930.1"/>
    </source>
</evidence>
<dbReference type="AlphaFoldDB" id="A0A418VRG5"/>
<feature type="region of interest" description="Disordered" evidence="1">
    <location>
        <begin position="141"/>
        <end position="160"/>
    </location>
</feature>
<evidence type="ECO:0000313" key="3">
    <source>
        <dbReference type="Proteomes" id="UP000285523"/>
    </source>
</evidence>
<accession>A0A418VRG5</accession>
<feature type="compositionally biased region" description="Basic and acidic residues" evidence="1">
    <location>
        <begin position="62"/>
        <end position="82"/>
    </location>
</feature>
<sequence>MTGNDPTDQALAMIASIFETPAKPDAKRSGDGAPAATDEMPRESDDVESEQIGAADVDEVAVTDRDRDYASSDDAESNHEADETGADEGELDEVARAEAEPDELAEQAVAHDGETLPPLEAGSIATMQIATTEIVEITFTTTPEPAAPTALRDDGSEDLDALTRYGPGPLEALRFKWSVRRKDDDYYVDETIGTSSQPITAGPFSRAEAVAFIDDRDRRTRRRFERLRNEIVSGPSERGVEDDDDETL</sequence>
<dbReference type="OrthoDB" id="8264817at2"/>
<dbReference type="RefSeq" id="WP_119854822.1">
    <property type="nucleotide sequence ID" value="NZ_QYYD01000001.1"/>
</dbReference>
<proteinExistence type="predicted"/>
<feature type="region of interest" description="Disordered" evidence="1">
    <location>
        <begin position="1"/>
        <end position="123"/>
    </location>
</feature>
<gene>
    <name evidence="2" type="ORF">D4Q52_01950</name>
</gene>